<name>A0A2W7C8P7_9HYPH</name>
<dbReference type="Proteomes" id="UP000248616">
    <property type="component" value="Unassembled WGS sequence"/>
</dbReference>
<dbReference type="CDD" id="cd19078">
    <property type="entry name" value="AKR_AKR13C1_2"/>
    <property type="match status" value="1"/>
</dbReference>
<sequence length="330" mass="35680">MQKRTLGTSGLEVSAIGLGCMGLSFGLGPATDKKEAIGVIRSAVERGVTLFDTAEGYGPFVNEELVGEALEPVRDHVLICTKFGFKINEKREMVGLDSRPAHIREVVDASLKRLRTDRIDVFYQHRVDPAVPMEDVAGAVKALIGEGKVKHFGLSEASTANIRKAHAVQPVAAVQDHYSLWMREPEQTKFSVCEELGIGLVAWGPLGQGFLTGAITRDMRFDDPNDLRKDFPRFTPDALEANFKVVDFLKGLAGRKGTTPARIALAWLLAQKPWIVPIPGGTKVAHLDDNLAAVDVELTAEDLAEIDAAFATIDIMGAPLSAGLDAAIDR</sequence>
<dbReference type="AlphaFoldDB" id="A0A2W7C8P7"/>
<dbReference type="InterPro" id="IPR023210">
    <property type="entry name" value="NADP_OxRdtase_dom"/>
</dbReference>
<organism evidence="3 4">
    <name type="scientific">Mesorhizobium kowhaii</name>
    <dbReference type="NCBI Taxonomy" id="1300272"/>
    <lineage>
        <taxon>Bacteria</taxon>
        <taxon>Pseudomonadati</taxon>
        <taxon>Pseudomonadota</taxon>
        <taxon>Alphaproteobacteria</taxon>
        <taxon>Hyphomicrobiales</taxon>
        <taxon>Phyllobacteriaceae</taxon>
        <taxon>Mesorhizobium</taxon>
    </lineage>
</organism>
<evidence type="ECO:0000259" key="2">
    <source>
        <dbReference type="Pfam" id="PF00248"/>
    </source>
</evidence>
<feature type="domain" description="NADP-dependent oxidoreductase" evidence="2">
    <location>
        <begin position="16"/>
        <end position="309"/>
    </location>
</feature>
<dbReference type="GO" id="GO:0005737">
    <property type="term" value="C:cytoplasm"/>
    <property type="evidence" value="ECO:0007669"/>
    <property type="project" value="TreeGrafter"/>
</dbReference>
<dbReference type="EMBL" id="MZXV01000013">
    <property type="protein sequence ID" value="PZV39495.1"/>
    <property type="molecule type" value="Genomic_DNA"/>
</dbReference>
<evidence type="ECO:0000313" key="3">
    <source>
        <dbReference type="EMBL" id="PZV39495.1"/>
    </source>
</evidence>
<dbReference type="Gene3D" id="3.20.20.100">
    <property type="entry name" value="NADP-dependent oxidoreductase domain"/>
    <property type="match status" value="1"/>
</dbReference>
<dbReference type="RefSeq" id="WP_111543244.1">
    <property type="nucleotide sequence ID" value="NZ_MZXV01000013.1"/>
</dbReference>
<dbReference type="PANTHER" id="PTHR43625:SF77">
    <property type="entry name" value="ALDO-KETO REDUCTASE"/>
    <property type="match status" value="1"/>
</dbReference>
<dbReference type="SUPFAM" id="SSF51430">
    <property type="entry name" value="NAD(P)-linked oxidoreductase"/>
    <property type="match status" value="1"/>
</dbReference>
<dbReference type="OrthoDB" id="8394608at2"/>
<keyword evidence="4" id="KW-1185">Reference proteome</keyword>
<reference evidence="4" key="1">
    <citation type="submission" date="2017-03" db="EMBL/GenBank/DDBJ databases">
        <authorList>
            <person name="Safronova V.I."/>
            <person name="Sazanova A.L."/>
            <person name="Chirak E.R."/>
        </authorList>
    </citation>
    <scope>NUCLEOTIDE SEQUENCE [LARGE SCALE GENOMIC DNA]</scope>
    <source>
        <strain evidence="4">Ach-343</strain>
    </source>
</reference>
<dbReference type="InterPro" id="IPR050791">
    <property type="entry name" value="Aldo-Keto_reductase"/>
</dbReference>
<proteinExistence type="predicted"/>
<dbReference type="Pfam" id="PF00248">
    <property type="entry name" value="Aldo_ket_red"/>
    <property type="match status" value="1"/>
</dbReference>
<keyword evidence="1" id="KW-0560">Oxidoreductase</keyword>
<dbReference type="InterPro" id="IPR036812">
    <property type="entry name" value="NAD(P)_OxRdtase_dom_sf"/>
</dbReference>
<dbReference type="GO" id="GO:0016491">
    <property type="term" value="F:oxidoreductase activity"/>
    <property type="evidence" value="ECO:0007669"/>
    <property type="project" value="UniProtKB-KW"/>
</dbReference>
<evidence type="ECO:0000256" key="1">
    <source>
        <dbReference type="ARBA" id="ARBA00023002"/>
    </source>
</evidence>
<accession>A0A2W7C8P7</accession>
<gene>
    <name evidence="3" type="ORF">B5V02_05890</name>
</gene>
<evidence type="ECO:0000313" key="4">
    <source>
        <dbReference type="Proteomes" id="UP000248616"/>
    </source>
</evidence>
<protein>
    <submittedName>
        <fullName evidence="3">Aldehyde oxidase</fullName>
    </submittedName>
</protein>
<dbReference type="PANTHER" id="PTHR43625">
    <property type="entry name" value="AFLATOXIN B1 ALDEHYDE REDUCTASE"/>
    <property type="match status" value="1"/>
</dbReference>
<comment type="caution">
    <text evidence="3">The sequence shown here is derived from an EMBL/GenBank/DDBJ whole genome shotgun (WGS) entry which is preliminary data.</text>
</comment>